<accession>A0ACB8SZH0</accession>
<gene>
    <name evidence="1" type="ORF">BV25DRAFT_1916941</name>
</gene>
<dbReference type="EMBL" id="MU277213">
    <property type="protein sequence ID" value="KAI0061256.1"/>
    <property type="molecule type" value="Genomic_DNA"/>
</dbReference>
<proteinExistence type="predicted"/>
<keyword evidence="2" id="KW-1185">Reference proteome</keyword>
<name>A0ACB8SZH0_9AGAM</name>
<dbReference type="Proteomes" id="UP000814140">
    <property type="component" value="Unassembled WGS sequence"/>
</dbReference>
<protein>
    <submittedName>
        <fullName evidence="1">Uncharacterized protein</fullName>
    </submittedName>
</protein>
<sequence>MVPPPSNRKDRMSLLPKPRQPPRSALKKLPIPHPNIQPAPTTPSSLANPPPSIMPAGLPSKSTSRSRLPHPTVARRIPPPTFSSQSNKVSSSRLAGTQGSTATARPSIDGPGPRMAPRTPSSPSALSIRSTDGGYAVAAAMLHSAVAARVSHTTIEPARDEASTGAQMEPLDSGIVLEDGAVQQGETKIHQRDVGALGTRREDSVETPIVRGRTPSSSSITSTKSKSSGHALALHMREPVSTPARAGFKGPEAAYPTPPASISAKTRPVPRDEVKPEGKGGDRQVENGTLVDTKGLRKDTTGTRHVLTHPLSREVPPNSPPMSLPAVPGSPNSEDAKVLATTLESAQIAAAYRVGAQRKPADRYDASPKATSEESPVMASNVSVLPTVPTNLTEFVEDAVSASSRTPTEAVVTHGDGQEESYPHPVATEQAKARVAHRPTKRVIRQSPSTGSPASIRPLFIRKPFVPGGLKVKAHLTASIVPAGVQSLLGEIDRFTAEWSDMFDGLLARETVATREGGKVTDGEVLQANAAVDIGPIGGSPRAREQASRGAPSTPRLRLPQLGRVPVPTEEVSVNQQENATAAKEDENELDGLYTWIPDSRPERWTHRDVAVVKDAPALVQIQHADAPTAPSLEAIESDSLVMGRKKPELGSEHLGGASVTPQIPPRDSYRSYLPEINMSPIISESPLAMNAIISALSMETNIATASTSLAVPAAPISTPPKSVNGITTPYLSSPLAHVTLQNATVPPSSSQRAPTATPHVSSPLAQASFTAELAPAEEDYAIMRMAPLTSVSYNSMPYAQGVPRASEPSPEPVRPRQRPPPPMLSPRPVSDTTLVSPRLSGSMQQTAKFSAVPPASAAAPLMRSSSLRTGLGIKSLFRRTERFSTSTSNPLSIAMSPMGPEEVARRKRAESLKSMIGEPIPIGLGVEGIGLGVSIASVGDLTMSGRRESRKAGRGSFGLSVFGRANDSIEEETEEDEGENMPPGFKKLSRVGSSRNLLRKKTK</sequence>
<reference evidence="1" key="1">
    <citation type="submission" date="2021-03" db="EMBL/GenBank/DDBJ databases">
        <authorList>
            <consortium name="DOE Joint Genome Institute"/>
            <person name="Ahrendt S."/>
            <person name="Looney B.P."/>
            <person name="Miyauchi S."/>
            <person name="Morin E."/>
            <person name="Drula E."/>
            <person name="Courty P.E."/>
            <person name="Chicoki N."/>
            <person name="Fauchery L."/>
            <person name="Kohler A."/>
            <person name="Kuo A."/>
            <person name="Labutti K."/>
            <person name="Pangilinan J."/>
            <person name="Lipzen A."/>
            <person name="Riley R."/>
            <person name="Andreopoulos W."/>
            <person name="He G."/>
            <person name="Johnson J."/>
            <person name="Barry K.W."/>
            <person name="Grigoriev I.V."/>
            <person name="Nagy L."/>
            <person name="Hibbett D."/>
            <person name="Henrissat B."/>
            <person name="Matheny P.B."/>
            <person name="Labbe J."/>
            <person name="Martin F."/>
        </authorList>
    </citation>
    <scope>NUCLEOTIDE SEQUENCE</scope>
    <source>
        <strain evidence="1">HHB10654</strain>
    </source>
</reference>
<reference evidence="1" key="2">
    <citation type="journal article" date="2022" name="New Phytol.">
        <title>Evolutionary transition to the ectomycorrhizal habit in the genomes of a hyperdiverse lineage of mushroom-forming fungi.</title>
        <authorList>
            <person name="Looney B."/>
            <person name="Miyauchi S."/>
            <person name="Morin E."/>
            <person name="Drula E."/>
            <person name="Courty P.E."/>
            <person name="Kohler A."/>
            <person name="Kuo A."/>
            <person name="LaButti K."/>
            <person name="Pangilinan J."/>
            <person name="Lipzen A."/>
            <person name="Riley R."/>
            <person name="Andreopoulos W."/>
            <person name="He G."/>
            <person name="Johnson J."/>
            <person name="Nolan M."/>
            <person name="Tritt A."/>
            <person name="Barry K.W."/>
            <person name="Grigoriev I.V."/>
            <person name="Nagy L.G."/>
            <person name="Hibbett D."/>
            <person name="Henrissat B."/>
            <person name="Matheny P.B."/>
            <person name="Labbe J."/>
            <person name="Martin F.M."/>
        </authorList>
    </citation>
    <scope>NUCLEOTIDE SEQUENCE</scope>
    <source>
        <strain evidence="1">HHB10654</strain>
    </source>
</reference>
<organism evidence="1 2">
    <name type="scientific">Artomyces pyxidatus</name>
    <dbReference type="NCBI Taxonomy" id="48021"/>
    <lineage>
        <taxon>Eukaryota</taxon>
        <taxon>Fungi</taxon>
        <taxon>Dikarya</taxon>
        <taxon>Basidiomycota</taxon>
        <taxon>Agaricomycotina</taxon>
        <taxon>Agaricomycetes</taxon>
        <taxon>Russulales</taxon>
        <taxon>Auriscalpiaceae</taxon>
        <taxon>Artomyces</taxon>
    </lineage>
</organism>
<comment type="caution">
    <text evidence="1">The sequence shown here is derived from an EMBL/GenBank/DDBJ whole genome shotgun (WGS) entry which is preliminary data.</text>
</comment>
<evidence type="ECO:0000313" key="2">
    <source>
        <dbReference type="Proteomes" id="UP000814140"/>
    </source>
</evidence>
<evidence type="ECO:0000313" key="1">
    <source>
        <dbReference type="EMBL" id="KAI0061256.1"/>
    </source>
</evidence>